<dbReference type="SUPFAM" id="SSF51445">
    <property type="entry name" value="(Trans)glycosidases"/>
    <property type="match status" value="1"/>
</dbReference>
<name>A0A2J6RT18_HYAVF</name>
<dbReference type="OrthoDB" id="1887033at2759"/>
<evidence type="ECO:0000256" key="3">
    <source>
        <dbReference type="ARBA" id="ARBA00023295"/>
    </source>
</evidence>
<evidence type="ECO:0000259" key="6">
    <source>
        <dbReference type="Pfam" id="PF00150"/>
    </source>
</evidence>
<proteinExistence type="inferred from homology"/>
<dbReference type="AlphaFoldDB" id="A0A2J6RT18"/>
<dbReference type="GO" id="GO:0071555">
    <property type="term" value="P:cell wall organization"/>
    <property type="evidence" value="ECO:0007669"/>
    <property type="project" value="UniProtKB-KW"/>
</dbReference>
<dbReference type="InterPro" id="IPR017853">
    <property type="entry name" value="GH"/>
</dbReference>
<dbReference type="Pfam" id="PF00150">
    <property type="entry name" value="Cellulase"/>
    <property type="match status" value="1"/>
</dbReference>
<protein>
    <submittedName>
        <fullName evidence="7">Glycoside hydrolase family 5 protein</fullName>
    </submittedName>
</protein>
<dbReference type="InterPro" id="IPR001547">
    <property type="entry name" value="Glyco_hydro_5"/>
</dbReference>
<evidence type="ECO:0000256" key="1">
    <source>
        <dbReference type="ARBA" id="ARBA00005641"/>
    </source>
</evidence>
<dbReference type="Gene3D" id="3.20.20.80">
    <property type="entry name" value="Glycosidases"/>
    <property type="match status" value="1"/>
</dbReference>
<keyword evidence="8" id="KW-1185">Reference proteome</keyword>
<evidence type="ECO:0000313" key="8">
    <source>
        <dbReference type="Proteomes" id="UP000235786"/>
    </source>
</evidence>
<evidence type="ECO:0000256" key="4">
    <source>
        <dbReference type="ARBA" id="ARBA00023316"/>
    </source>
</evidence>
<dbReference type="GO" id="GO:0009251">
    <property type="term" value="P:glucan catabolic process"/>
    <property type="evidence" value="ECO:0007669"/>
    <property type="project" value="TreeGrafter"/>
</dbReference>
<evidence type="ECO:0000256" key="5">
    <source>
        <dbReference type="RuleBase" id="RU361153"/>
    </source>
</evidence>
<dbReference type="FunFam" id="3.20.20.80:FF:000130">
    <property type="entry name" value="Endoglucanase C"/>
    <property type="match status" value="1"/>
</dbReference>
<dbReference type="PANTHER" id="PTHR31297:SF13">
    <property type="entry name" value="PUTATIVE-RELATED"/>
    <property type="match status" value="1"/>
</dbReference>
<keyword evidence="4" id="KW-0961">Cell wall biogenesis/degradation</keyword>
<keyword evidence="3 5" id="KW-0326">Glycosidase</keyword>
<gene>
    <name evidence="7" type="ORF">L207DRAFT_543681</name>
</gene>
<dbReference type="GO" id="GO:0009986">
    <property type="term" value="C:cell surface"/>
    <property type="evidence" value="ECO:0007669"/>
    <property type="project" value="TreeGrafter"/>
</dbReference>
<reference evidence="7 8" key="1">
    <citation type="submission" date="2016-04" db="EMBL/GenBank/DDBJ databases">
        <title>A degradative enzymes factory behind the ericoid mycorrhizal symbiosis.</title>
        <authorList>
            <consortium name="DOE Joint Genome Institute"/>
            <person name="Martino E."/>
            <person name="Morin E."/>
            <person name="Grelet G."/>
            <person name="Kuo A."/>
            <person name="Kohler A."/>
            <person name="Daghino S."/>
            <person name="Barry K."/>
            <person name="Choi C."/>
            <person name="Cichocki N."/>
            <person name="Clum A."/>
            <person name="Copeland A."/>
            <person name="Hainaut M."/>
            <person name="Haridas S."/>
            <person name="Labutti K."/>
            <person name="Lindquist E."/>
            <person name="Lipzen A."/>
            <person name="Khouja H.-R."/>
            <person name="Murat C."/>
            <person name="Ohm R."/>
            <person name="Olson A."/>
            <person name="Spatafora J."/>
            <person name="Veneault-Fourrey C."/>
            <person name="Henrissat B."/>
            <person name="Grigoriev I."/>
            <person name="Martin F."/>
            <person name="Perotto S."/>
        </authorList>
    </citation>
    <scope>NUCLEOTIDE SEQUENCE [LARGE SCALE GENOMIC DNA]</scope>
    <source>
        <strain evidence="7 8">F</strain>
    </source>
</reference>
<dbReference type="GO" id="GO:0008422">
    <property type="term" value="F:beta-glucosidase activity"/>
    <property type="evidence" value="ECO:0007669"/>
    <property type="project" value="TreeGrafter"/>
</dbReference>
<evidence type="ECO:0000256" key="2">
    <source>
        <dbReference type="ARBA" id="ARBA00022801"/>
    </source>
</evidence>
<comment type="similarity">
    <text evidence="1 5">Belongs to the glycosyl hydrolase 5 (cellulase A) family.</text>
</comment>
<organism evidence="7 8">
    <name type="scientific">Hyaloscypha variabilis (strain UAMH 11265 / GT02V1 / F)</name>
    <name type="common">Meliniomyces variabilis</name>
    <dbReference type="NCBI Taxonomy" id="1149755"/>
    <lineage>
        <taxon>Eukaryota</taxon>
        <taxon>Fungi</taxon>
        <taxon>Dikarya</taxon>
        <taxon>Ascomycota</taxon>
        <taxon>Pezizomycotina</taxon>
        <taxon>Leotiomycetes</taxon>
        <taxon>Helotiales</taxon>
        <taxon>Hyaloscyphaceae</taxon>
        <taxon>Hyaloscypha</taxon>
        <taxon>Hyaloscypha variabilis</taxon>
    </lineage>
</organism>
<dbReference type="GO" id="GO:0005576">
    <property type="term" value="C:extracellular region"/>
    <property type="evidence" value="ECO:0007669"/>
    <property type="project" value="TreeGrafter"/>
</dbReference>
<accession>A0A2J6RT18</accession>
<feature type="domain" description="Glycoside hydrolase family 5" evidence="6">
    <location>
        <begin position="81"/>
        <end position="343"/>
    </location>
</feature>
<dbReference type="EMBL" id="KZ613944">
    <property type="protein sequence ID" value="PMD41675.1"/>
    <property type="molecule type" value="Genomic_DNA"/>
</dbReference>
<dbReference type="STRING" id="1149755.A0A2J6RT18"/>
<keyword evidence="2 5" id="KW-0378">Hydrolase</keyword>
<sequence>MTNGSKRTIDSILKVSGTGLIDGTGKKVILKGAGLGGHLNMENFITGFSGHEHEHRAALLSVLGPAKYKFFFDKFLEYFFTASDAKLFASLGVNCIRVPFNYRHFEDDMNPGVYKAEGFQLLDRIVDLCSQENLYVILDLHAVPGGQNQDWHSDSGTNKAQFWNFKEFQDRMVNLWVALANHYRDNPFIAGYNPLNEPADPEHTNLIKFYQRVEKAIREVDPDHVLFLDGNTYAMDFSHFPSEPFPNTVYACHDYSMMGFPVGDPYLGTGEQKTKLRRTFERKVAFMREHKLPIWNGEFGPVYASPSDDADFEHTNAQRFALLQEQLSIYRETDISWSIWLYKDIGYQGMVYVSPTSPYMQLIAPFLAKKKALNLDFWGCSDSKVRGVYEPFVQALKEMVPEHLRNRKYPNVWTFERQVERQVRECLLSEYMGWEMAELFRGKTEEELDALAASFKLENCVMREELNSILQDDARCR</sequence>
<dbReference type="InterPro" id="IPR050386">
    <property type="entry name" value="Glycosyl_hydrolase_5"/>
</dbReference>
<evidence type="ECO:0000313" key="7">
    <source>
        <dbReference type="EMBL" id="PMD41675.1"/>
    </source>
</evidence>
<dbReference type="Proteomes" id="UP000235786">
    <property type="component" value="Unassembled WGS sequence"/>
</dbReference>
<dbReference type="PANTHER" id="PTHR31297">
    <property type="entry name" value="GLUCAN ENDO-1,6-BETA-GLUCOSIDASE B"/>
    <property type="match status" value="1"/>
</dbReference>